<evidence type="ECO:0000313" key="3">
    <source>
        <dbReference type="Proteomes" id="UP000295008"/>
    </source>
</evidence>
<protein>
    <submittedName>
        <fullName evidence="2">Uncharacterized protein</fullName>
    </submittedName>
</protein>
<accession>A0A4R1REJ1</accession>
<dbReference type="Proteomes" id="UP000295008">
    <property type="component" value="Unassembled WGS sequence"/>
</dbReference>
<reference evidence="2 3" key="1">
    <citation type="submission" date="2019-03" db="EMBL/GenBank/DDBJ databases">
        <title>Genomic Encyclopedia of Type Strains, Phase IV (KMG-IV): sequencing the most valuable type-strain genomes for metagenomic binning, comparative biology and taxonomic classification.</title>
        <authorList>
            <person name="Goeker M."/>
        </authorList>
    </citation>
    <scope>NUCLEOTIDE SEQUENCE [LARGE SCALE GENOMIC DNA]</scope>
    <source>
        <strain evidence="2 3">LX-B</strain>
    </source>
</reference>
<organism evidence="2 3">
    <name type="scientific">Hydrogenispora ethanolica</name>
    <dbReference type="NCBI Taxonomy" id="1082276"/>
    <lineage>
        <taxon>Bacteria</taxon>
        <taxon>Bacillati</taxon>
        <taxon>Bacillota</taxon>
        <taxon>Hydrogenispora</taxon>
    </lineage>
</organism>
<evidence type="ECO:0000256" key="1">
    <source>
        <dbReference type="SAM" id="Phobius"/>
    </source>
</evidence>
<feature type="transmembrane region" description="Helical" evidence="1">
    <location>
        <begin position="67"/>
        <end position="88"/>
    </location>
</feature>
<keyword evidence="1" id="KW-1133">Transmembrane helix</keyword>
<comment type="caution">
    <text evidence="2">The sequence shown here is derived from an EMBL/GenBank/DDBJ whole genome shotgun (WGS) entry which is preliminary data.</text>
</comment>
<keyword evidence="1" id="KW-0472">Membrane</keyword>
<keyword evidence="1" id="KW-0812">Transmembrane</keyword>
<evidence type="ECO:0000313" key="2">
    <source>
        <dbReference type="EMBL" id="TCL64259.1"/>
    </source>
</evidence>
<proteinExistence type="predicted"/>
<dbReference type="RefSeq" id="WP_132015206.1">
    <property type="nucleotide sequence ID" value="NZ_SLUN01000019.1"/>
</dbReference>
<dbReference type="EMBL" id="SLUN01000019">
    <property type="protein sequence ID" value="TCL64259.1"/>
    <property type="molecule type" value="Genomic_DNA"/>
</dbReference>
<sequence length="98" mass="10612">MPTDKPKPAMAETASTSEKAIRDGRLPALCRTAPPPVSTYPVLLTIGIYIFSISLIVTLAIGKIVPFFGALVGCLLGARFLTTAYHTYEKRRRDDSDG</sequence>
<name>A0A4R1REJ1_HYDET</name>
<dbReference type="AlphaFoldDB" id="A0A4R1REJ1"/>
<keyword evidence="3" id="KW-1185">Reference proteome</keyword>
<gene>
    <name evidence="2" type="ORF">EDC14_101965</name>
</gene>
<feature type="transmembrane region" description="Helical" evidence="1">
    <location>
        <begin position="40"/>
        <end position="61"/>
    </location>
</feature>